<evidence type="ECO:0000313" key="2">
    <source>
        <dbReference type="EMBL" id="SCF30700.1"/>
    </source>
</evidence>
<gene>
    <name evidence="2" type="ORF">GA0070216_10982</name>
</gene>
<keyword evidence="3" id="KW-1185">Reference proteome</keyword>
<evidence type="ECO:0000256" key="1">
    <source>
        <dbReference type="SAM" id="MobiDB-lite"/>
    </source>
</evidence>
<evidence type="ECO:0000313" key="3">
    <source>
        <dbReference type="Proteomes" id="UP000198797"/>
    </source>
</evidence>
<feature type="region of interest" description="Disordered" evidence="1">
    <location>
        <begin position="1"/>
        <end position="31"/>
    </location>
</feature>
<accession>A0A1C4ZCJ2</accession>
<dbReference type="AlphaFoldDB" id="A0A1C4ZCJ2"/>
<protein>
    <recommendedName>
        <fullName evidence="4">Flavin reductase</fullName>
    </recommendedName>
</protein>
<dbReference type="EMBL" id="FMCU01000009">
    <property type="protein sequence ID" value="SCF30700.1"/>
    <property type="molecule type" value="Genomic_DNA"/>
</dbReference>
<evidence type="ECO:0008006" key="4">
    <source>
        <dbReference type="Google" id="ProtNLM"/>
    </source>
</evidence>
<sequence>MSPAAGPDGPRRTGGPPEPAGRGGPGPTHPRPHLPLRPLWLCRVCAAPWPCGAARLTLVSEYAHDRVALNIYLCTVLHDAAADLYRLYPDTGPDPAALFARFLAWVPRTRPPAEP</sequence>
<reference evidence="3" key="1">
    <citation type="submission" date="2016-06" db="EMBL/GenBank/DDBJ databases">
        <authorList>
            <person name="Varghese N."/>
            <person name="Submissions Spin"/>
        </authorList>
    </citation>
    <scope>NUCLEOTIDE SEQUENCE [LARGE SCALE GENOMIC DNA]</scope>
    <source>
        <strain evidence="3">DSM 44100</strain>
    </source>
</reference>
<name>A0A1C4ZCJ2_9ACTN</name>
<organism evidence="2 3">
    <name type="scientific">Micromonospora matsumotoense</name>
    <dbReference type="NCBI Taxonomy" id="121616"/>
    <lineage>
        <taxon>Bacteria</taxon>
        <taxon>Bacillati</taxon>
        <taxon>Actinomycetota</taxon>
        <taxon>Actinomycetes</taxon>
        <taxon>Micromonosporales</taxon>
        <taxon>Micromonosporaceae</taxon>
        <taxon>Micromonospora</taxon>
    </lineage>
</organism>
<dbReference type="Proteomes" id="UP000198797">
    <property type="component" value="Unassembled WGS sequence"/>
</dbReference>
<proteinExistence type="predicted"/>
<dbReference type="STRING" id="121616.GA0070216_10982"/>